<keyword evidence="2 5" id="KW-0456">Lyase</keyword>
<dbReference type="RefSeq" id="WP_345442111.1">
    <property type="nucleotide sequence ID" value="NZ_BAABHK010000023.1"/>
</dbReference>
<dbReference type="InterPro" id="IPR008397">
    <property type="entry name" value="Alginate_lyase_dom"/>
</dbReference>
<evidence type="ECO:0000313" key="6">
    <source>
        <dbReference type="Proteomes" id="UP001501442"/>
    </source>
</evidence>
<evidence type="ECO:0000256" key="2">
    <source>
        <dbReference type="ARBA" id="ARBA00023239"/>
    </source>
</evidence>
<evidence type="ECO:0000256" key="3">
    <source>
        <dbReference type="SAM" id="MobiDB-lite"/>
    </source>
</evidence>
<dbReference type="Proteomes" id="UP001501442">
    <property type="component" value="Unassembled WGS sequence"/>
</dbReference>
<dbReference type="Pfam" id="PF05426">
    <property type="entry name" value="Alginate_lyase"/>
    <property type="match status" value="1"/>
</dbReference>
<dbReference type="SUPFAM" id="SSF48230">
    <property type="entry name" value="Chondroitin AC/alginate lyase"/>
    <property type="match status" value="1"/>
</dbReference>
<protein>
    <submittedName>
        <fullName evidence="5">Alginate lyase family protein</fullName>
    </submittedName>
</protein>
<evidence type="ECO:0000313" key="5">
    <source>
        <dbReference type="EMBL" id="GAA4638617.1"/>
    </source>
</evidence>
<evidence type="ECO:0000259" key="4">
    <source>
        <dbReference type="Pfam" id="PF05426"/>
    </source>
</evidence>
<keyword evidence="6" id="KW-1185">Reference proteome</keyword>
<dbReference type="InterPro" id="IPR008929">
    <property type="entry name" value="Chondroitin_lyas"/>
</dbReference>
<reference evidence="6" key="1">
    <citation type="journal article" date="2019" name="Int. J. Syst. Evol. Microbiol.">
        <title>The Global Catalogue of Microorganisms (GCM) 10K type strain sequencing project: providing services to taxonomists for standard genome sequencing and annotation.</title>
        <authorList>
            <consortium name="The Broad Institute Genomics Platform"/>
            <consortium name="The Broad Institute Genome Sequencing Center for Infectious Disease"/>
            <person name="Wu L."/>
            <person name="Ma J."/>
        </authorList>
    </citation>
    <scope>NUCLEOTIDE SEQUENCE [LARGE SCALE GENOMIC DNA]</scope>
    <source>
        <strain evidence="6">JCM 17939</strain>
    </source>
</reference>
<dbReference type="GO" id="GO:0016829">
    <property type="term" value="F:lyase activity"/>
    <property type="evidence" value="ECO:0007669"/>
    <property type="project" value="UniProtKB-KW"/>
</dbReference>
<dbReference type="EMBL" id="BAABHK010000023">
    <property type="protein sequence ID" value="GAA4638617.1"/>
    <property type="molecule type" value="Genomic_DNA"/>
</dbReference>
<feature type="domain" description="Alginate lyase" evidence="4">
    <location>
        <begin position="116"/>
        <end position="260"/>
    </location>
</feature>
<name>A0ABP8UUR5_9ACTN</name>
<evidence type="ECO:0000256" key="1">
    <source>
        <dbReference type="ARBA" id="ARBA00022729"/>
    </source>
</evidence>
<keyword evidence="1" id="KW-0732">Signal</keyword>
<organism evidence="5 6">
    <name type="scientific">Actinoallomurus vinaceus</name>
    <dbReference type="NCBI Taxonomy" id="1080074"/>
    <lineage>
        <taxon>Bacteria</taxon>
        <taxon>Bacillati</taxon>
        <taxon>Actinomycetota</taxon>
        <taxon>Actinomycetes</taxon>
        <taxon>Streptosporangiales</taxon>
        <taxon>Thermomonosporaceae</taxon>
        <taxon>Actinoallomurus</taxon>
    </lineage>
</organism>
<feature type="region of interest" description="Disordered" evidence="3">
    <location>
        <begin position="89"/>
        <end position="112"/>
    </location>
</feature>
<sequence length="406" mass="44273">MARTRTRVWLLTGVAITLAVAALTVLTSRGTPATRTAAIPAANTQAAFQHPGVLVGRSELDFARAKVKAGAQPWKKAYDTMRASAYGSLSRTPKPRATVECGSGSNPNHGCSDEREDALAAYTDALIWYISRDDRYAKKAIQIMDAWSAVIKEHTNHNAPLQTGWSGSSFARAGELIKHTYTGTWAQEKRFATMLRTVYLPTVIKGRPNGTNGNWELIMTDAAIGIAVFLDDHTSFDKAVALWRKRLPAYFYLKSDGALPKPPPGGQIDTKAEIIKYWQGQTTFVDGLAQETCRDFGHTGWGIDAALHVAETARLQGVDLYGEGRARLTKALEFHATYELGAKAPSWLCKGTLKRGLGPVLEVGYNEYHGRLKVSLPQTAKLVAKDRPAGASYFLAWETLTHAGAP</sequence>
<accession>A0ABP8UUR5</accession>
<gene>
    <name evidence="5" type="ORF">GCM10023196_097090</name>
</gene>
<dbReference type="Gene3D" id="1.50.10.100">
    <property type="entry name" value="Chondroitin AC/alginate lyase"/>
    <property type="match status" value="1"/>
</dbReference>
<proteinExistence type="predicted"/>
<comment type="caution">
    <text evidence="5">The sequence shown here is derived from an EMBL/GenBank/DDBJ whole genome shotgun (WGS) entry which is preliminary data.</text>
</comment>